<keyword evidence="3" id="KW-1185">Reference proteome</keyword>
<dbReference type="RefSeq" id="WP_146368885.1">
    <property type="nucleotide sequence ID" value="NZ_SJPP01000001.1"/>
</dbReference>
<organism evidence="2 3">
    <name type="scientific">Symmachiella macrocystis</name>
    <dbReference type="NCBI Taxonomy" id="2527985"/>
    <lineage>
        <taxon>Bacteria</taxon>
        <taxon>Pseudomonadati</taxon>
        <taxon>Planctomycetota</taxon>
        <taxon>Planctomycetia</taxon>
        <taxon>Planctomycetales</taxon>
        <taxon>Planctomycetaceae</taxon>
        <taxon>Symmachiella</taxon>
    </lineage>
</organism>
<gene>
    <name evidence="2" type="ORF">CA54_00590</name>
</gene>
<sequence>MQKAKSKHSRCKSAGQALLEFPFVAFVLTLQLGAMLILGFMFIPAKVLQVSGLYQQAADHKEEATDLRSAFYLPVTRDMIAQQKMVRFSCRSDGQTQNSARHLLLIALAQKMHPRNGRCP</sequence>
<proteinExistence type="predicted"/>
<evidence type="ECO:0008006" key="4">
    <source>
        <dbReference type="Google" id="ProtNLM"/>
    </source>
</evidence>
<evidence type="ECO:0000313" key="3">
    <source>
        <dbReference type="Proteomes" id="UP000320735"/>
    </source>
</evidence>
<accession>A0A5C6BL95</accession>
<evidence type="ECO:0000256" key="1">
    <source>
        <dbReference type="SAM" id="Phobius"/>
    </source>
</evidence>
<keyword evidence="1" id="KW-0812">Transmembrane</keyword>
<keyword evidence="1" id="KW-1133">Transmembrane helix</keyword>
<protein>
    <recommendedName>
        <fullName evidence="4">TadE-like protein</fullName>
    </recommendedName>
</protein>
<evidence type="ECO:0000313" key="2">
    <source>
        <dbReference type="EMBL" id="TWU11254.1"/>
    </source>
</evidence>
<keyword evidence="1" id="KW-0472">Membrane</keyword>
<dbReference type="AlphaFoldDB" id="A0A5C6BL95"/>
<name>A0A5C6BL95_9PLAN</name>
<dbReference type="EMBL" id="SJPP01000001">
    <property type="protein sequence ID" value="TWU11254.1"/>
    <property type="molecule type" value="Genomic_DNA"/>
</dbReference>
<feature type="transmembrane region" description="Helical" evidence="1">
    <location>
        <begin position="21"/>
        <end position="43"/>
    </location>
</feature>
<reference evidence="2 3" key="1">
    <citation type="submission" date="2019-02" db="EMBL/GenBank/DDBJ databases">
        <title>Deep-cultivation of Planctomycetes and their phenomic and genomic characterization uncovers novel biology.</title>
        <authorList>
            <person name="Wiegand S."/>
            <person name="Jogler M."/>
            <person name="Boedeker C."/>
            <person name="Pinto D."/>
            <person name="Vollmers J."/>
            <person name="Rivas-Marin E."/>
            <person name="Kohn T."/>
            <person name="Peeters S.H."/>
            <person name="Heuer A."/>
            <person name="Rast P."/>
            <person name="Oberbeckmann S."/>
            <person name="Bunk B."/>
            <person name="Jeske O."/>
            <person name="Meyerdierks A."/>
            <person name="Storesund J.E."/>
            <person name="Kallscheuer N."/>
            <person name="Luecker S."/>
            <person name="Lage O.M."/>
            <person name="Pohl T."/>
            <person name="Merkel B.J."/>
            <person name="Hornburger P."/>
            <person name="Mueller R.-W."/>
            <person name="Bruemmer F."/>
            <person name="Labrenz M."/>
            <person name="Spormann A.M."/>
            <person name="Op Den Camp H."/>
            <person name="Overmann J."/>
            <person name="Amann R."/>
            <person name="Jetten M.S.M."/>
            <person name="Mascher T."/>
            <person name="Medema M.H."/>
            <person name="Devos D.P."/>
            <person name="Kaster A.-K."/>
            <person name="Ovreas L."/>
            <person name="Rohde M."/>
            <person name="Galperin M.Y."/>
            <person name="Jogler C."/>
        </authorList>
    </citation>
    <scope>NUCLEOTIDE SEQUENCE [LARGE SCALE GENOMIC DNA]</scope>
    <source>
        <strain evidence="2 3">CA54</strain>
    </source>
</reference>
<comment type="caution">
    <text evidence="2">The sequence shown here is derived from an EMBL/GenBank/DDBJ whole genome shotgun (WGS) entry which is preliminary data.</text>
</comment>
<dbReference type="Proteomes" id="UP000320735">
    <property type="component" value="Unassembled WGS sequence"/>
</dbReference>